<organism evidence="7 8">
    <name type="scientific">Microbulbifer variabilis</name>
    <dbReference type="NCBI Taxonomy" id="266805"/>
    <lineage>
        <taxon>Bacteria</taxon>
        <taxon>Pseudomonadati</taxon>
        <taxon>Pseudomonadota</taxon>
        <taxon>Gammaproteobacteria</taxon>
        <taxon>Cellvibrionales</taxon>
        <taxon>Microbulbiferaceae</taxon>
        <taxon>Microbulbifer</taxon>
    </lineage>
</organism>
<name>A0ABY4VHI8_9GAMM</name>
<dbReference type="InterPro" id="IPR013325">
    <property type="entry name" value="RNA_pol_sigma_r2"/>
</dbReference>
<gene>
    <name evidence="7" type="primary">sigZ</name>
    <name evidence="7" type="ORF">MJO52_10150</name>
</gene>
<dbReference type="Pfam" id="PF04542">
    <property type="entry name" value="Sigma70_r2"/>
    <property type="match status" value="1"/>
</dbReference>
<dbReference type="InterPro" id="IPR036388">
    <property type="entry name" value="WH-like_DNA-bd_sf"/>
</dbReference>
<keyword evidence="4" id="KW-0804">Transcription</keyword>
<keyword evidence="3" id="KW-0731">Sigma factor</keyword>
<evidence type="ECO:0000313" key="8">
    <source>
        <dbReference type="Proteomes" id="UP001055658"/>
    </source>
</evidence>
<evidence type="ECO:0000256" key="2">
    <source>
        <dbReference type="ARBA" id="ARBA00023015"/>
    </source>
</evidence>
<dbReference type="InterPro" id="IPR014284">
    <property type="entry name" value="RNA_pol_sigma-70_dom"/>
</dbReference>
<reference evidence="7" key="1">
    <citation type="submission" date="2022-02" db="EMBL/GenBank/DDBJ databases">
        <title>Coral-associated bacteria.</title>
        <authorList>
            <person name="Tang K."/>
            <person name="Wang X."/>
        </authorList>
    </citation>
    <scope>NUCLEOTIDE SEQUENCE</scope>
    <source>
        <strain evidence="7">SCSIO 43006</strain>
    </source>
</reference>
<evidence type="ECO:0000256" key="3">
    <source>
        <dbReference type="ARBA" id="ARBA00023082"/>
    </source>
</evidence>
<dbReference type="NCBIfam" id="NF007215">
    <property type="entry name" value="PRK09637.1"/>
    <property type="match status" value="1"/>
</dbReference>
<dbReference type="InterPro" id="IPR007627">
    <property type="entry name" value="RNA_pol_sigma70_r2"/>
</dbReference>
<proteinExistence type="inferred from homology"/>
<dbReference type="PANTHER" id="PTHR43133">
    <property type="entry name" value="RNA POLYMERASE ECF-TYPE SIGMA FACTO"/>
    <property type="match status" value="1"/>
</dbReference>
<dbReference type="NCBIfam" id="TIGR02959">
    <property type="entry name" value="SigZ"/>
    <property type="match status" value="1"/>
</dbReference>
<sequence>MTIDSVWKEYRSALRAFLSSKVSSADAVDDLLQEILIKIHRNLHTVRDQKSIKSWLFQIANRTVIDFYRENGRLKEVELEDNLLLPEEDSETQRRLSACIEPFVNALPQESAALLKAIELEGQSQKSYATEHKIPYSTLKSRVQKGRSQLRKLFEDCCHFTHDSHGTVIDYVPKSKHHKNC</sequence>
<dbReference type="InterPro" id="IPR013324">
    <property type="entry name" value="RNA_pol_sigma_r3/r4-like"/>
</dbReference>
<dbReference type="SUPFAM" id="SSF88946">
    <property type="entry name" value="Sigma2 domain of RNA polymerase sigma factors"/>
    <property type="match status" value="1"/>
</dbReference>
<evidence type="ECO:0000256" key="4">
    <source>
        <dbReference type="ARBA" id="ARBA00023163"/>
    </source>
</evidence>
<dbReference type="Proteomes" id="UP001055658">
    <property type="component" value="Chromosome"/>
</dbReference>
<dbReference type="Gene3D" id="1.10.10.10">
    <property type="entry name" value="Winged helix-like DNA-binding domain superfamily/Winged helix DNA-binding domain"/>
    <property type="match status" value="1"/>
</dbReference>
<dbReference type="RefSeq" id="WP_252085825.1">
    <property type="nucleotide sequence ID" value="NZ_CP092418.1"/>
</dbReference>
<evidence type="ECO:0000256" key="5">
    <source>
        <dbReference type="NCBIfam" id="TIGR02959"/>
    </source>
</evidence>
<evidence type="ECO:0000256" key="1">
    <source>
        <dbReference type="ARBA" id="ARBA00010641"/>
    </source>
</evidence>
<dbReference type="InterPro" id="IPR039425">
    <property type="entry name" value="RNA_pol_sigma-70-like"/>
</dbReference>
<dbReference type="PANTHER" id="PTHR43133:SF62">
    <property type="entry name" value="RNA POLYMERASE SIGMA FACTOR SIGZ"/>
    <property type="match status" value="1"/>
</dbReference>
<dbReference type="EMBL" id="CP092418">
    <property type="protein sequence ID" value="USD23480.1"/>
    <property type="molecule type" value="Genomic_DNA"/>
</dbReference>
<dbReference type="NCBIfam" id="TIGR02937">
    <property type="entry name" value="sigma70-ECF"/>
    <property type="match status" value="1"/>
</dbReference>
<feature type="domain" description="RNA polymerase sigma-70 region 2" evidence="6">
    <location>
        <begin position="8"/>
        <end position="73"/>
    </location>
</feature>
<dbReference type="Gene3D" id="1.10.1740.10">
    <property type="match status" value="1"/>
</dbReference>
<protein>
    <recommendedName>
        <fullName evidence="5">RNA polymerase sigma factor SigZ</fullName>
    </recommendedName>
</protein>
<accession>A0ABY4VHI8</accession>
<dbReference type="SUPFAM" id="SSF88659">
    <property type="entry name" value="Sigma3 and sigma4 domains of RNA polymerase sigma factors"/>
    <property type="match status" value="1"/>
</dbReference>
<keyword evidence="2" id="KW-0805">Transcription regulation</keyword>
<dbReference type="InterPro" id="IPR014304">
    <property type="entry name" value="RNA_pol_sigma-Z"/>
</dbReference>
<keyword evidence="8" id="KW-1185">Reference proteome</keyword>
<evidence type="ECO:0000259" key="6">
    <source>
        <dbReference type="Pfam" id="PF04542"/>
    </source>
</evidence>
<evidence type="ECO:0000313" key="7">
    <source>
        <dbReference type="EMBL" id="USD23480.1"/>
    </source>
</evidence>
<comment type="similarity">
    <text evidence="1">Belongs to the sigma-70 factor family. ECF subfamily.</text>
</comment>